<protein>
    <recommendedName>
        <fullName evidence="8">Phytoene dehydrogenase</fullName>
    </recommendedName>
</protein>
<proteinExistence type="inferred from homology"/>
<evidence type="ECO:0000256" key="3">
    <source>
        <dbReference type="ARBA" id="ARBA00006046"/>
    </source>
</evidence>
<dbReference type="Gene3D" id="3.50.50.60">
    <property type="entry name" value="FAD/NAD(P)-binding domain"/>
    <property type="match status" value="2"/>
</dbReference>
<evidence type="ECO:0000256" key="9">
    <source>
        <dbReference type="RuleBase" id="RU362075"/>
    </source>
</evidence>
<dbReference type="InterPro" id="IPR008150">
    <property type="entry name" value="Phytoene_DH_bac_CS"/>
</dbReference>
<feature type="domain" description="Amine oxidase" evidence="11">
    <location>
        <begin position="35"/>
        <end position="506"/>
    </location>
</feature>
<dbReference type="FunFam" id="3.50.50.60:FF:000378">
    <property type="entry name" value="Phytoene desaturase"/>
    <property type="match status" value="1"/>
</dbReference>
<keyword evidence="5 9" id="KW-0125">Carotenoid biosynthesis</keyword>
<dbReference type="HOGENOM" id="CLU_019722_2_1_5"/>
<name>H6SJE0_PARPM</name>
<dbReference type="NCBIfam" id="TIGR02734">
    <property type="entry name" value="crtI_fam"/>
    <property type="match status" value="1"/>
</dbReference>
<dbReference type="eggNOG" id="COG1233">
    <property type="taxonomic scope" value="Bacteria"/>
</dbReference>
<reference evidence="12 13" key="1">
    <citation type="submission" date="2012-02" db="EMBL/GenBank/DDBJ databases">
        <title>Shotgun genome sequence of Phaeospirillum photometricum DSM 122.</title>
        <authorList>
            <person name="Duquesne K."/>
            <person name="Sturgis J."/>
        </authorList>
    </citation>
    <scope>NUCLEOTIDE SEQUENCE [LARGE SCALE GENOMIC DNA]</scope>
    <source>
        <strain evidence="13">DSM122</strain>
    </source>
</reference>
<evidence type="ECO:0000256" key="5">
    <source>
        <dbReference type="ARBA" id="ARBA00022746"/>
    </source>
</evidence>
<dbReference type="PANTHER" id="PTHR43734">
    <property type="entry name" value="PHYTOENE DESATURASE"/>
    <property type="match status" value="1"/>
</dbReference>
<evidence type="ECO:0000259" key="11">
    <source>
        <dbReference type="Pfam" id="PF01593"/>
    </source>
</evidence>
<sequence>MVQSPAMKSSQSSAPGASAANDKRPHAVVIGSGFGGLAAAVRLGARGYRVTVLEKQPDIGGRARVFHQDGHTFDAGPTIVTAPYLFEELWQLCGRTLADDVTLVPLNPFYTVRFDDGTTFTCNGDADQMRAEVARLSPGDVEGYERFLKESEEIFKVGFQGLSSRPFDAFTDMLKVVPDFVRLRADRSVYSHVAKHVKNDALRMALSFHPLFVGGNPFQVTSIYSLIAYLERHWGVHWAMGGTGRLAQGLADLITGQGGSVRCNAEVEALTLEGTRATGVRLSSGEVIPAAIVVSNADSAGTYHKLLPSGYPRSYMNNRLDEARQSMSLFVWYVGTRNTRGLWRDIGHHTILMGPRYKGLLDDIFHKRTLADDFSLYVHRPTVTDCCLAPPGGDTFYILSPVPNMKGDTPWPQAAEAYRDRIADALEATVLPGLRQHMTTSRMITPAYFRDALQSWDGAAFGPEPLFTQSAWFRPHNRSQDVEGLYLVGAGTHPGAGLPGVLSSARILDKVVPDADVYA</sequence>
<dbReference type="KEGG" id="rpm:RSPPHO_01479"/>
<evidence type="ECO:0000256" key="6">
    <source>
        <dbReference type="ARBA" id="ARBA00022827"/>
    </source>
</evidence>
<evidence type="ECO:0000256" key="8">
    <source>
        <dbReference type="ARBA" id="ARBA00031986"/>
    </source>
</evidence>
<dbReference type="GO" id="GO:0016627">
    <property type="term" value="F:oxidoreductase activity, acting on the CH-CH group of donors"/>
    <property type="evidence" value="ECO:0007669"/>
    <property type="project" value="UniProtKB-ARBA"/>
</dbReference>
<evidence type="ECO:0000256" key="4">
    <source>
        <dbReference type="ARBA" id="ARBA00022630"/>
    </source>
</evidence>
<dbReference type="EMBL" id="HE663493">
    <property type="protein sequence ID" value="CCG08105.1"/>
    <property type="molecule type" value="Genomic_DNA"/>
</dbReference>
<accession>H6SJE0</accession>
<comment type="cofactor">
    <cofactor evidence="1">
        <name>FAD</name>
        <dbReference type="ChEBI" id="CHEBI:57692"/>
    </cofactor>
</comment>
<keyword evidence="4" id="KW-0285">Flavoprotein</keyword>
<gene>
    <name evidence="12" type="ORF">RSPPHO_01479</name>
</gene>
<feature type="compositionally biased region" description="Low complexity" evidence="10">
    <location>
        <begin position="9"/>
        <end position="20"/>
    </location>
</feature>
<dbReference type="GO" id="GO:0016117">
    <property type="term" value="P:carotenoid biosynthetic process"/>
    <property type="evidence" value="ECO:0007669"/>
    <property type="project" value="UniProtKB-KW"/>
</dbReference>
<dbReference type="Pfam" id="PF01593">
    <property type="entry name" value="Amino_oxidase"/>
    <property type="match status" value="1"/>
</dbReference>
<comment type="pathway">
    <text evidence="2 9">Carotenoid biosynthesis.</text>
</comment>
<dbReference type="PATRIC" id="fig|1150469.3.peg.1668"/>
<organism evidence="12 13">
    <name type="scientific">Pararhodospirillum photometricum DSM 122</name>
    <dbReference type="NCBI Taxonomy" id="1150469"/>
    <lineage>
        <taxon>Bacteria</taxon>
        <taxon>Pseudomonadati</taxon>
        <taxon>Pseudomonadota</taxon>
        <taxon>Alphaproteobacteria</taxon>
        <taxon>Rhodospirillales</taxon>
        <taxon>Rhodospirillaceae</taxon>
        <taxon>Pararhodospirillum</taxon>
    </lineage>
</organism>
<dbReference type="PROSITE" id="PS00982">
    <property type="entry name" value="PHYTOENE_DH"/>
    <property type="match status" value="1"/>
</dbReference>
<dbReference type="SUPFAM" id="SSF51905">
    <property type="entry name" value="FAD/NAD(P)-binding domain"/>
    <property type="match status" value="1"/>
</dbReference>
<dbReference type="Proteomes" id="UP000033220">
    <property type="component" value="Chromosome DSM 122"/>
</dbReference>
<evidence type="ECO:0000256" key="7">
    <source>
        <dbReference type="ARBA" id="ARBA00023002"/>
    </source>
</evidence>
<dbReference type="InterPro" id="IPR002937">
    <property type="entry name" value="Amino_oxidase"/>
</dbReference>
<keyword evidence="7 9" id="KW-0560">Oxidoreductase</keyword>
<comment type="similarity">
    <text evidence="3 9">Belongs to the carotenoid/retinoid oxidoreductase family.</text>
</comment>
<keyword evidence="6" id="KW-0274">FAD</keyword>
<evidence type="ECO:0000256" key="10">
    <source>
        <dbReference type="SAM" id="MobiDB-lite"/>
    </source>
</evidence>
<keyword evidence="13" id="KW-1185">Reference proteome</keyword>
<feature type="region of interest" description="Disordered" evidence="10">
    <location>
        <begin position="1"/>
        <end position="22"/>
    </location>
</feature>
<dbReference type="InterPro" id="IPR014105">
    <property type="entry name" value="Carotenoid/retinoid_OxRdtase"/>
</dbReference>
<dbReference type="InterPro" id="IPR036188">
    <property type="entry name" value="FAD/NAD-bd_sf"/>
</dbReference>
<evidence type="ECO:0000313" key="13">
    <source>
        <dbReference type="Proteomes" id="UP000033220"/>
    </source>
</evidence>
<dbReference type="AlphaFoldDB" id="H6SJE0"/>
<evidence type="ECO:0000313" key="12">
    <source>
        <dbReference type="EMBL" id="CCG08105.1"/>
    </source>
</evidence>
<dbReference type="STRING" id="1150469.RSPPHO_01479"/>
<evidence type="ECO:0000256" key="2">
    <source>
        <dbReference type="ARBA" id="ARBA00004829"/>
    </source>
</evidence>
<dbReference type="PANTHER" id="PTHR43734:SF3">
    <property type="entry name" value="B-CAROTENE KETOLASE"/>
    <property type="match status" value="1"/>
</dbReference>
<evidence type="ECO:0000256" key="1">
    <source>
        <dbReference type="ARBA" id="ARBA00001974"/>
    </source>
</evidence>